<dbReference type="AlphaFoldDB" id="A0AB37TCV5"/>
<name>A0AB37TCV5_ACIPI</name>
<organism evidence="1 2">
    <name type="scientific">Acinetobacter pittii</name>
    <name type="common">Acinetobacter genomosp. 3</name>
    <dbReference type="NCBI Taxonomy" id="48296"/>
    <lineage>
        <taxon>Bacteria</taxon>
        <taxon>Pseudomonadati</taxon>
        <taxon>Pseudomonadota</taxon>
        <taxon>Gammaproteobacteria</taxon>
        <taxon>Moraxellales</taxon>
        <taxon>Moraxellaceae</taxon>
        <taxon>Acinetobacter</taxon>
        <taxon>Acinetobacter calcoaceticus/baumannii complex</taxon>
    </lineage>
</organism>
<dbReference type="Proteomes" id="UP000271320">
    <property type="component" value="Unassembled WGS sequence"/>
</dbReference>
<dbReference type="RefSeq" id="WP_032035561.1">
    <property type="nucleotide sequence ID" value="NZ_JAFBIK010000018.1"/>
</dbReference>
<dbReference type="EMBL" id="RFEW01000018">
    <property type="protein sequence ID" value="RSO56134.1"/>
    <property type="molecule type" value="Genomic_DNA"/>
</dbReference>
<proteinExistence type="predicted"/>
<sequence>MNIKAITTEVVGGPRNGEFIVCAADSFFTVAERWDSIWERPSWNGDLLIYEKKKAALFLNGTYYFREFFLCKYSEPIKVLHIFRKSLTSIYLNKRK</sequence>
<evidence type="ECO:0000313" key="1">
    <source>
        <dbReference type="EMBL" id="RSO56134.1"/>
    </source>
</evidence>
<gene>
    <name evidence="1" type="ORF">EA752_17145</name>
</gene>
<protein>
    <submittedName>
        <fullName evidence="1">Uncharacterized protein</fullName>
    </submittedName>
</protein>
<accession>A0AB37TCV5</accession>
<reference evidence="1 2" key="1">
    <citation type="submission" date="2018-10" db="EMBL/GenBank/DDBJ databases">
        <title>GWAS and RNA-Seq identify cryptic mechanisms of antimicrobial resistance in Acinetobacter baumannii.</title>
        <authorList>
            <person name="Sahl J.W."/>
        </authorList>
    </citation>
    <scope>NUCLEOTIDE SEQUENCE [LARGE SCALE GENOMIC DNA]</scope>
    <source>
        <strain evidence="1 2">TG41884</strain>
    </source>
</reference>
<evidence type="ECO:0000313" key="2">
    <source>
        <dbReference type="Proteomes" id="UP000271320"/>
    </source>
</evidence>
<comment type="caution">
    <text evidence="1">The sequence shown here is derived from an EMBL/GenBank/DDBJ whole genome shotgun (WGS) entry which is preliminary data.</text>
</comment>